<dbReference type="Proteomes" id="UP000559182">
    <property type="component" value="Unassembled WGS sequence"/>
</dbReference>
<sequence length="226" mass="25000">MQRRGVLPPDAPDPRIDLARRVRELAVPILGLVPQPSLEDTGSLDVAEGSDASGLLDASVGVTYTLWRNPDDRSDPVNLAALTPEIRAALERTTPWPRPQWLIEHIERQRYPQLWLAVRTTWRRDGGIDLAEALVDHFDDVVGRDDGEDWADHRSAALRAAEEALRATTIQIDAVTSEAVEMDSHETLYAIGAHASPTTVATVVLPRRELRYVDIALATRPPGPFD</sequence>
<dbReference type="AlphaFoldDB" id="A0A839NE68"/>
<name>A0A839NE68_9MICO</name>
<comment type="caution">
    <text evidence="1">The sequence shown here is derived from an EMBL/GenBank/DDBJ whole genome shotgun (WGS) entry which is preliminary data.</text>
</comment>
<organism evidence="1 2">
    <name type="scientific">Flexivirga oryzae</name>
    <dbReference type="NCBI Taxonomy" id="1794944"/>
    <lineage>
        <taxon>Bacteria</taxon>
        <taxon>Bacillati</taxon>
        <taxon>Actinomycetota</taxon>
        <taxon>Actinomycetes</taxon>
        <taxon>Micrococcales</taxon>
        <taxon>Dermacoccaceae</taxon>
        <taxon>Flexivirga</taxon>
    </lineage>
</organism>
<accession>A0A839NE68</accession>
<gene>
    <name evidence="1" type="ORF">FHU39_002999</name>
</gene>
<evidence type="ECO:0000313" key="1">
    <source>
        <dbReference type="EMBL" id="MBB2892981.1"/>
    </source>
</evidence>
<proteinExistence type="predicted"/>
<dbReference type="EMBL" id="JACHVQ010000002">
    <property type="protein sequence ID" value="MBB2892981.1"/>
    <property type="molecule type" value="Genomic_DNA"/>
</dbReference>
<dbReference type="RefSeq" id="WP_183321359.1">
    <property type="nucleotide sequence ID" value="NZ_JACHVQ010000002.1"/>
</dbReference>
<protein>
    <submittedName>
        <fullName evidence="1">Uncharacterized protein</fullName>
    </submittedName>
</protein>
<reference evidence="1 2" key="1">
    <citation type="submission" date="2020-08" db="EMBL/GenBank/DDBJ databases">
        <title>Sequencing the genomes of 1000 actinobacteria strains.</title>
        <authorList>
            <person name="Klenk H.-P."/>
        </authorList>
    </citation>
    <scope>NUCLEOTIDE SEQUENCE [LARGE SCALE GENOMIC DNA]</scope>
    <source>
        <strain evidence="1 2">DSM 105369</strain>
    </source>
</reference>
<keyword evidence="2" id="KW-1185">Reference proteome</keyword>
<evidence type="ECO:0000313" key="2">
    <source>
        <dbReference type="Proteomes" id="UP000559182"/>
    </source>
</evidence>